<dbReference type="PANTHER" id="PTHR43580">
    <property type="entry name" value="OXIDOREDUCTASE GLYR1-RELATED"/>
    <property type="match status" value="1"/>
</dbReference>
<dbReference type="Pfam" id="PF07883">
    <property type="entry name" value="Cupin_2"/>
    <property type="match status" value="1"/>
</dbReference>
<dbReference type="SUPFAM" id="SSF51182">
    <property type="entry name" value="RmlC-like cupins"/>
    <property type="match status" value="1"/>
</dbReference>
<dbReference type="InterPro" id="IPR014710">
    <property type="entry name" value="RmlC-like_jellyroll"/>
</dbReference>
<protein>
    <recommendedName>
        <fullName evidence="6">3-hydroxyisobutyrate dehydrogenase</fullName>
    </recommendedName>
</protein>
<dbReference type="GO" id="GO:0051287">
    <property type="term" value="F:NAD binding"/>
    <property type="evidence" value="ECO:0007669"/>
    <property type="project" value="InterPro"/>
</dbReference>
<evidence type="ECO:0000259" key="2">
    <source>
        <dbReference type="Pfam" id="PF07883"/>
    </source>
</evidence>
<dbReference type="Gene3D" id="3.40.50.720">
    <property type="entry name" value="NAD(P)-binding Rossmann-like Domain"/>
    <property type="match status" value="1"/>
</dbReference>
<feature type="domain" description="Cupin type-2" evidence="2">
    <location>
        <begin position="323"/>
        <end position="390"/>
    </location>
</feature>
<dbReference type="Pfam" id="PF03446">
    <property type="entry name" value="NAD_binding_2"/>
    <property type="match status" value="1"/>
</dbReference>
<dbReference type="InterPro" id="IPR013096">
    <property type="entry name" value="Cupin_2"/>
</dbReference>
<dbReference type="InterPro" id="IPR029154">
    <property type="entry name" value="HIBADH-like_NADP-bd"/>
</dbReference>
<evidence type="ECO:0000259" key="3">
    <source>
        <dbReference type="Pfam" id="PF14833"/>
    </source>
</evidence>
<dbReference type="InterPro" id="IPR006115">
    <property type="entry name" value="6PGDH_NADP-bd"/>
</dbReference>
<dbReference type="Gene3D" id="2.60.120.10">
    <property type="entry name" value="Jelly Rolls"/>
    <property type="match status" value="1"/>
</dbReference>
<dbReference type="InterPro" id="IPR008927">
    <property type="entry name" value="6-PGluconate_DH-like_C_sf"/>
</dbReference>
<evidence type="ECO:0008006" key="6">
    <source>
        <dbReference type="Google" id="ProtNLM"/>
    </source>
</evidence>
<reference evidence="4" key="1">
    <citation type="submission" date="2020-08" db="EMBL/GenBank/DDBJ databases">
        <title>Whole genome shotgun sequence of Polymorphospora rubra NBRC 101157.</title>
        <authorList>
            <person name="Komaki H."/>
            <person name="Tamura T."/>
        </authorList>
    </citation>
    <scope>NUCLEOTIDE SEQUENCE</scope>
    <source>
        <strain evidence="4">NBRC 101157</strain>
    </source>
</reference>
<organism evidence="4 5">
    <name type="scientific">Polymorphospora rubra</name>
    <dbReference type="NCBI Taxonomy" id="338584"/>
    <lineage>
        <taxon>Bacteria</taxon>
        <taxon>Bacillati</taxon>
        <taxon>Actinomycetota</taxon>
        <taxon>Actinomycetes</taxon>
        <taxon>Micromonosporales</taxon>
        <taxon>Micromonosporaceae</taxon>
        <taxon>Polymorphospora</taxon>
    </lineage>
</organism>
<dbReference type="KEGG" id="pry:Prubr_51210"/>
<gene>
    <name evidence="4" type="ORF">Prubr_51210</name>
</gene>
<dbReference type="SUPFAM" id="SSF51735">
    <property type="entry name" value="NAD(P)-binding Rossmann-fold domains"/>
    <property type="match status" value="1"/>
</dbReference>
<dbReference type="InterPro" id="IPR051265">
    <property type="entry name" value="HIBADH-related_NP60_sf"/>
</dbReference>
<dbReference type="AlphaFoldDB" id="A0A810N575"/>
<dbReference type="SUPFAM" id="SSF48179">
    <property type="entry name" value="6-phosphogluconate dehydrogenase C-terminal domain-like"/>
    <property type="match status" value="1"/>
</dbReference>
<feature type="domain" description="6-phosphogluconate dehydrogenase NADP-binding" evidence="1">
    <location>
        <begin position="3"/>
        <end position="155"/>
    </location>
</feature>
<evidence type="ECO:0000313" key="4">
    <source>
        <dbReference type="EMBL" id="BCJ68100.1"/>
    </source>
</evidence>
<evidence type="ECO:0000313" key="5">
    <source>
        <dbReference type="Proteomes" id="UP000680866"/>
    </source>
</evidence>
<sequence length="409" mass="41962">MTTVAWIGLGRMGTRMARRVAAAGHSLTVWNRTPGRAGALAAVGARVAPTPAAAVRDAEVVFLMLADPTALAGVVEGPAGVAAGLGKATTVIDMSTVGPAAVGRLAHVLPCSTTLLDAPVLGSLAEAEEGTLTILIGGPEPAVESMRTVLSLLGDPIHLGPSGSGAAAKLVANFALLGTVGLLGESLAVADGLGLPREVTWRLLAYTSLAAQAARRRTALEADDFPPRFPLSLARKDADLVVAGGVDARLARATLSWLTDAESAGLGDLDYTALLGHILRSPAGNHPGPDRAIPAADAPHHRWDSGCDGWRLVDPAGLSVIEESLPPGTVENRPAADRSRRFIYVLDGGAAMRTADGEVALRAGSGVHVPPDTPHQIANPGRRDLRLLVISTTSTCPMYGSSLTAWPTS</sequence>
<dbReference type="Pfam" id="PF14833">
    <property type="entry name" value="NAD_binding_11"/>
    <property type="match status" value="1"/>
</dbReference>
<dbReference type="Proteomes" id="UP000680866">
    <property type="component" value="Chromosome"/>
</dbReference>
<dbReference type="Gene3D" id="1.10.1040.10">
    <property type="entry name" value="N-(1-d-carboxylethyl)-l-norvaline Dehydrogenase, domain 2"/>
    <property type="match status" value="1"/>
</dbReference>
<dbReference type="RefSeq" id="WP_212817397.1">
    <property type="nucleotide sequence ID" value="NZ_AP023359.1"/>
</dbReference>
<accession>A0A810N575</accession>
<dbReference type="EMBL" id="AP023359">
    <property type="protein sequence ID" value="BCJ68100.1"/>
    <property type="molecule type" value="Genomic_DNA"/>
</dbReference>
<dbReference type="InterPro" id="IPR036291">
    <property type="entry name" value="NAD(P)-bd_dom_sf"/>
</dbReference>
<dbReference type="GO" id="GO:0050661">
    <property type="term" value="F:NADP binding"/>
    <property type="evidence" value="ECO:0007669"/>
    <property type="project" value="InterPro"/>
</dbReference>
<keyword evidence="5" id="KW-1185">Reference proteome</keyword>
<proteinExistence type="predicted"/>
<name>A0A810N575_9ACTN</name>
<feature type="domain" description="3-hydroxyisobutyrate dehydrogenase-like NAD-binding" evidence="3">
    <location>
        <begin position="163"/>
        <end position="276"/>
    </location>
</feature>
<dbReference type="InterPro" id="IPR011051">
    <property type="entry name" value="RmlC_Cupin_sf"/>
</dbReference>
<evidence type="ECO:0000259" key="1">
    <source>
        <dbReference type="Pfam" id="PF03446"/>
    </source>
</evidence>
<dbReference type="PANTHER" id="PTHR43580:SF2">
    <property type="entry name" value="CYTOKINE-LIKE NUCLEAR FACTOR N-PAC"/>
    <property type="match status" value="1"/>
</dbReference>
<dbReference type="InterPro" id="IPR013328">
    <property type="entry name" value="6PGD_dom2"/>
</dbReference>